<dbReference type="Proteomes" id="UP001596066">
    <property type="component" value="Unassembled WGS sequence"/>
</dbReference>
<evidence type="ECO:0000256" key="1">
    <source>
        <dbReference type="SAM" id="SignalP"/>
    </source>
</evidence>
<keyword evidence="3" id="KW-1185">Reference proteome</keyword>
<evidence type="ECO:0000313" key="2">
    <source>
        <dbReference type="EMBL" id="MFC5642268.1"/>
    </source>
</evidence>
<accession>A0ABW0V8R6</accession>
<organism evidence="2 3">
    <name type="scientific">Kitasatospora cinereorecta</name>
    <dbReference type="NCBI Taxonomy" id="285560"/>
    <lineage>
        <taxon>Bacteria</taxon>
        <taxon>Bacillati</taxon>
        <taxon>Actinomycetota</taxon>
        <taxon>Actinomycetes</taxon>
        <taxon>Kitasatosporales</taxon>
        <taxon>Streptomycetaceae</taxon>
        <taxon>Kitasatospora</taxon>
    </lineage>
</organism>
<feature type="signal peptide" evidence="1">
    <location>
        <begin position="1"/>
        <end position="31"/>
    </location>
</feature>
<keyword evidence="1" id="KW-0732">Signal</keyword>
<proteinExistence type="predicted"/>
<comment type="caution">
    <text evidence="2">The sequence shown here is derived from an EMBL/GenBank/DDBJ whole genome shotgun (WGS) entry which is preliminary data.</text>
</comment>
<reference evidence="3" key="1">
    <citation type="journal article" date="2019" name="Int. J. Syst. Evol. Microbiol.">
        <title>The Global Catalogue of Microorganisms (GCM) 10K type strain sequencing project: providing services to taxonomists for standard genome sequencing and annotation.</title>
        <authorList>
            <consortium name="The Broad Institute Genomics Platform"/>
            <consortium name="The Broad Institute Genome Sequencing Center for Infectious Disease"/>
            <person name="Wu L."/>
            <person name="Ma J."/>
        </authorList>
    </citation>
    <scope>NUCLEOTIDE SEQUENCE [LARGE SCALE GENOMIC DNA]</scope>
    <source>
        <strain evidence="3">CGMCC 4.1622</strain>
    </source>
</reference>
<gene>
    <name evidence="2" type="ORF">ACFPZF_13030</name>
</gene>
<evidence type="ECO:0008006" key="4">
    <source>
        <dbReference type="Google" id="ProtNLM"/>
    </source>
</evidence>
<protein>
    <recommendedName>
        <fullName evidence="4">Lipoprotein</fullName>
    </recommendedName>
</protein>
<feature type="chain" id="PRO_5046242541" description="Lipoprotein" evidence="1">
    <location>
        <begin position="32"/>
        <end position="150"/>
    </location>
</feature>
<name>A0ABW0V8R6_9ACTN</name>
<sequence length="150" mass="15541">MKMSILPRPAGRGALAAVTAAVLLTSLAGCSDDKETMATWAKKGGGQHATAIAQDVKTLLGASDPSPTNAEHCRQVLDDVKAAKAYHPMPDEVARASWDRALGQMETVAGDCVRNAGAGKAGTTLSAVIPVEEAVHEFTDRFSQDVGNAP</sequence>
<dbReference type="PROSITE" id="PS51257">
    <property type="entry name" value="PROKAR_LIPOPROTEIN"/>
    <property type="match status" value="1"/>
</dbReference>
<dbReference type="RefSeq" id="WP_346143660.1">
    <property type="nucleotide sequence ID" value="NZ_BAAAUA010000014.1"/>
</dbReference>
<dbReference type="EMBL" id="JBHSOC010000018">
    <property type="protein sequence ID" value="MFC5642268.1"/>
    <property type="molecule type" value="Genomic_DNA"/>
</dbReference>
<evidence type="ECO:0000313" key="3">
    <source>
        <dbReference type="Proteomes" id="UP001596066"/>
    </source>
</evidence>